<evidence type="ECO:0000256" key="1">
    <source>
        <dbReference type="ARBA" id="ARBA00004651"/>
    </source>
</evidence>
<evidence type="ECO:0000313" key="10">
    <source>
        <dbReference type="EMBL" id="MFC0567428.1"/>
    </source>
</evidence>
<keyword evidence="8" id="KW-1003">Cell membrane</keyword>
<name>A0ABV6P572_9ACTN</name>
<dbReference type="NCBIfam" id="TIGR01525">
    <property type="entry name" value="ATPase-IB_hvy"/>
    <property type="match status" value="1"/>
</dbReference>
<keyword evidence="3 8" id="KW-0812">Transmembrane</keyword>
<dbReference type="InterPro" id="IPR027256">
    <property type="entry name" value="P-typ_ATPase_IB"/>
</dbReference>
<dbReference type="InterPro" id="IPR023214">
    <property type="entry name" value="HAD_sf"/>
</dbReference>
<dbReference type="Proteomes" id="UP001589894">
    <property type="component" value="Unassembled WGS sequence"/>
</dbReference>
<comment type="subcellular location">
    <subcellularLocation>
        <location evidence="1">Cell membrane</location>
        <topology evidence="1">Multi-pass membrane protein</topology>
    </subcellularLocation>
</comment>
<comment type="similarity">
    <text evidence="2 8">Belongs to the cation transport ATPase (P-type) (TC 3.A.3) family. Type IB subfamily.</text>
</comment>
<dbReference type="PANTHER" id="PTHR48085:SF5">
    <property type="entry name" value="CADMIUM_ZINC-TRANSPORTING ATPASE HMA4-RELATED"/>
    <property type="match status" value="1"/>
</dbReference>
<evidence type="ECO:0000256" key="7">
    <source>
        <dbReference type="ARBA" id="ARBA00023136"/>
    </source>
</evidence>
<dbReference type="EMBL" id="JBHLUE010000024">
    <property type="protein sequence ID" value="MFC0567428.1"/>
    <property type="molecule type" value="Genomic_DNA"/>
</dbReference>
<keyword evidence="6 8" id="KW-1133">Transmembrane helix</keyword>
<keyword evidence="7 8" id="KW-0472">Membrane</keyword>
<keyword evidence="8" id="KW-0547">Nucleotide-binding</keyword>
<dbReference type="SUPFAM" id="SSF56784">
    <property type="entry name" value="HAD-like"/>
    <property type="match status" value="1"/>
</dbReference>
<dbReference type="InterPro" id="IPR059000">
    <property type="entry name" value="ATPase_P-type_domA"/>
</dbReference>
<dbReference type="SUPFAM" id="SSF81653">
    <property type="entry name" value="Calcium ATPase, transduction domain A"/>
    <property type="match status" value="1"/>
</dbReference>
<dbReference type="SFLD" id="SFLDG00002">
    <property type="entry name" value="C1.7:_P-type_atpase_like"/>
    <property type="match status" value="1"/>
</dbReference>
<dbReference type="InterPro" id="IPR008250">
    <property type="entry name" value="ATPase_P-typ_transduc_dom_A_sf"/>
</dbReference>
<keyword evidence="8" id="KW-0067">ATP-binding</keyword>
<dbReference type="SUPFAM" id="SSF81665">
    <property type="entry name" value="Calcium ATPase, transmembrane domain M"/>
    <property type="match status" value="1"/>
</dbReference>
<dbReference type="SFLD" id="SFLDS00003">
    <property type="entry name" value="Haloacid_Dehalogenase"/>
    <property type="match status" value="1"/>
</dbReference>
<feature type="transmembrane region" description="Helical" evidence="8">
    <location>
        <begin position="550"/>
        <end position="569"/>
    </location>
</feature>
<dbReference type="InterPro" id="IPR044492">
    <property type="entry name" value="P_typ_ATPase_HD_dom"/>
</dbReference>
<dbReference type="Gene3D" id="3.40.50.1000">
    <property type="entry name" value="HAD superfamily/HAD-like"/>
    <property type="match status" value="1"/>
</dbReference>
<reference evidence="10 11" key="1">
    <citation type="submission" date="2024-09" db="EMBL/GenBank/DDBJ databases">
        <authorList>
            <person name="Sun Q."/>
            <person name="Mori K."/>
        </authorList>
    </citation>
    <scope>NUCLEOTIDE SEQUENCE [LARGE SCALE GENOMIC DNA]</scope>
    <source>
        <strain evidence="10 11">TBRC 2205</strain>
    </source>
</reference>
<keyword evidence="11" id="KW-1185">Reference proteome</keyword>
<keyword evidence="5" id="KW-1278">Translocase</keyword>
<evidence type="ECO:0000313" key="11">
    <source>
        <dbReference type="Proteomes" id="UP001589894"/>
    </source>
</evidence>
<feature type="domain" description="P-type ATPase A" evidence="9">
    <location>
        <begin position="105"/>
        <end position="204"/>
    </location>
</feature>
<dbReference type="Gene3D" id="2.70.150.10">
    <property type="entry name" value="Calcium-transporting ATPase, cytoplasmic transduction domain A"/>
    <property type="match status" value="1"/>
</dbReference>
<dbReference type="InterPro" id="IPR036412">
    <property type="entry name" value="HAD-like_sf"/>
</dbReference>
<evidence type="ECO:0000256" key="4">
    <source>
        <dbReference type="ARBA" id="ARBA00022723"/>
    </source>
</evidence>
<evidence type="ECO:0000256" key="2">
    <source>
        <dbReference type="ARBA" id="ARBA00006024"/>
    </source>
</evidence>
<organism evidence="10 11">
    <name type="scientific">Plantactinospora siamensis</name>
    <dbReference type="NCBI Taxonomy" id="555372"/>
    <lineage>
        <taxon>Bacteria</taxon>
        <taxon>Bacillati</taxon>
        <taxon>Actinomycetota</taxon>
        <taxon>Actinomycetes</taxon>
        <taxon>Micromonosporales</taxon>
        <taxon>Micromonosporaceae</taxon>
        <taxon>Plantactinospora</taxon>
    </lineage>
</organism>
<evidence type="ECO:0000256" key="5">
    <source>
        <dbReference type="ARBA" id="ARBA00022967"/>
    </source>
</evidence>
<feature type="transmembrane region" description="Helical" evidence="8">
    <location>
        <begin position="220"/>
        <end position="239"/>
    </location>
</feature>
<keyword evidence="4 8" id="KW-0479">Metal-binding</keyword>
<dbReference type="Pfam" id="PF00122">
    <property type="entry name" value="E1-E2_ATPase"/>
    <property type="match status" value="1"/>
</dbReference>
<dbReference type="PRINTS" id="PR00119">
    <property type="entry name" value="CATATPASE"/>
</dbReference>
<accession>A0ABV6P572</accession>
<evidence type="ECO:0000256" key="6">
    <source>
        <dbReference type="ARBA" id="ARBA00022989"/>
    </source>
</evidence>
<gene>
    <name evidence="10" type="ORF">ACFFHU_25225</name>
</gene>
<comment type="caution">
    <text evidence="10">The sequence shown here is derived from an EMBL/GenBank/DDBJ whole genome shotgun (WGS) entry which is preliminary data.</text>
</comment>
<dbReference type="InterPro" id="IPR023299">
    <property type="entry name" value="ATPase_P-typ_cyto_dom_N"/>
</dbReference>
<evidence type="ECO:0000259" key="9">
    <source>
        <dbReference type="Pfam" id="PF00122"/>
    </source>
</evidence>
<dbReference type="PROSITE" id="PS00154">
    <property type="entry name" value="ATPASE_E1_E2"/>
    <property type="match status" value="1"/>
</dbReference>
<dbReference type="Pfam" id="PF00702">
    <property type="entry name" value="Hydrolase"/>
    <property type="match status" value="1"/>
</dbReference>
<evidence type="ECO:0000256" key="3">
    <source>
        <dbReference type="ARBA" id="ARBA00022692"/>
    </source>
</evidence>
<dbReference type="InterPro" id="IPR023298">
    <property type="entry name" value="ATPase_P-typ_TM_dom_sf"/>
</dbReference>
<evidence type="ECO:0000256" key="8">
    <source>
        <dbReference type="RuleBase" id="RU362081"/>
    </source>
</evidence>
<dbReference type="SFLD" id="SFLDF00027">
    <property type="entry name" value="p-type_atpase"/>
    <property type="match status" value="1"/>
</dbReference>
<protein>
    <submittedName>
        <fullName evidence="10">Heavy metal translocating P-type ATPase</fullName>
    </submittedName>
</protein>
<dbReference type="InterPro" id="IPR001757">
    <property type="entry name" value="P_typ_ATPase"/>
</dbReference>
<dbReference type="NCBIfam" id="TIGR01494">
    <property type="entry name" value="ATPase_P-type"/>
    <property type="match status" value="2"/>
</dbReference>
<dbReference type="InterPro" id="IPR018303">
    <property type="entry name" value="ATPase_P-typ_P_site"/>
</dbReference>
<dbReference type="PANTHER" id="PTHR48085">
    <property type="entry name" value="CADMIUM/ZINC-TRANSPORTING ATPASE HMA2-RELATED"/>
    <property type="match status" value="1"/>
</dbReference>
<dbReference type="RefSeq" id="WP_377342740.1">
    <property type="nucleotide sequence ID" value="NZ_JBHLUE010000024.1"/>
</dbReference>
<dbReference type="InterPro" id="IPR051014">
    <property type="entry name" value="Cation_Transport_ATPase_IB"/>
</dbReference>
<sequence length="602" mass="62386">MVVLVAVVAAGAGLWLAGARRPAELVWAVATAGTLAPTTFFVLRALWRREFGVDVIAALALAGALVVGEYLAGAVIALMLATGRTLEAYAERRATRDLHALLTRAPRTARRRAASGEVAVVDLAEVRAGDRLLVAPGDVVPVDGDLEEPATLDESVVTGESAPVERRPGERVGSGVLNAGTAFGLRATTTAERSTYAGIVRLAEEATRRTAPMVRLADRYAAAFVPFTLLVAGVAWAVSGQFLRAVAVLVVATPCPLLLAMPIAIVSGLSRAARRGVLVRDGGSLEVLGRASTLLVDKTGTLTEGRPRTAGAVTAPDRDPDEVLRLAASVEQLSTHVLATAVVREARDRGLTLTVPAEVIEEPGQGVRGRVDGRTVRVGQLAGTPPEWAAGHRRAAEEEGTSMVWVTVDGGAVGALLLADPVRADAAATTRRLRRAGFRRLVMVTGDRPRVAERVAREVGVDDVVPHCSPAEKVDRVRTESDRAVTVMVGDGVNDAPALAAAHVGVAMGATGATASADVADAVLTVDRLDRLADAVEIARYARRIAVQSALVGMGLAVLAMLVAAAGRLPPVAGAFLQEGIDVVVILNALRALRAGVGAAAD</sequence>
<feature type="transmembrane region" description="Helical" evidence="8">
    <location>
        <begin position="56"/>
        <end position="83"/>
    </location>
</feature>
<proteinExistence type="inferred from homology"/>
<feature type="transmembrane region" description="Helical" evidence="8">
    <location>
        <begin position="245"/>
        <end position="266"/>
    </location>
</feature>
<dbReference type="Gene3D" id="3.40.1110.10">
    <property type="entry name" value="Calcium-transporting ATPase, cytoplasmic domain N"/>
    <property type="match status" value="1"/>
</dbReference>